<accession>A0AAV9Q433</accession>
<feature type="transmembrane region" description="Helical" evidence="5">
    <location>
        <begin position="111"/>
        <end position="133"/>
    </location>
</feature>
<comment type="caution">
    <text evidence="7">The sequence shown here is derived from an EMBL/GenBank/DDBJ whole genome shotgun (WGS) entry which is preliminary data.</text>
</comment>
<keyword evidence="3 5" id="KW-1133">Transmembrane helix</keyword>
<evidence type="ECO:0000256" key="5">
    <source>
        <dbReference type="SAM" id="Phobius"/>
    </source>
</evidence>
<proteinExistence type="predicted"/>
<name>A0AAV9Q433_9PEZI</name>
<evidence type="ECO:0000259" key="6">
    <source>
        <dbReference type="PROSITE" id="PS50850"/>
    </source>
</evidence>
<dbReference type="GO" id="GO:0022857">
    <property type="term" value="F:transmembrane transporter activity"/>
    <property type="evidence" value="ECO:0007669"/>
    <property type="project" value="InterPro"/>
</dbReference>
<dbReference type="Gene3D" id="1.20.1250.20">
    <property type="entry name" value="MFS general substrate transporter like domains"/>
    <property type="match status" value="1"/>
</dbReference>
<evidence type="ECO:0000256" key="1">
    <source>
        <dbReference type="ARBA" id="ARBA00004141"/>
    </source>
</evidence>
<dbReference type="EMBL" id="JAXLQG010000015">
    <property type="protein sequence ID" value="KAK5532513.1"/>
    <property type="molecule type" value="Genomic_DNA"/>
</dbReference>
<dbReference type="SUPFAM" id="SSF103473">
    <property type="entry name" value="MFS general substrate transporter"/>
    <property type="match status" value="1"/>
</dbReference>
<dbReference type="GO" id="GO:0005886">
    <property type="term" value="C:plasma membrane"/>
    <property type="evidence" value="ECO:0007669"/>
    <property type="project" value="TreeGrafter"/>
</dbReference>
<comment type="subcellular location">
    <subcellularLocation>
        <location evidence="1">Membrane</location>
        <topology evidence="1">Multi-pass membrane protein</topology>
    </subcellularLocation>
</comment>
<evidence type="ECO:0000313" key="7">
    <source>
        <dbReference type="EMBL" id="KAK5532513.1"/>
    </source>
</evidence>
<keyword evidence="8" id="KW-1185">Reference proteome</keyword>
<evidence type="ECO:0000256" key="3">
    <source>
        <dbReference type="ARBA" id="ARBA00022989"/>
    </source>
</evidence>
<dbReference type="AlphaFoldDB" id="A0AAV9Q433"/>
<feature type="transmembrane region" description="Helical" evidence="5">
    <location>
        <begin position="145"/>
        <end position="162"/>
    </location>
</feature>
<evidence type="ECO:0000313" key="8">
    <source>
        <dbReference type="Proteomes" id="UP001345827"/>
    </source>
</evidence>
<dbReference type="PANTHER" id="PTHR23501:SF3">
    <property type="entry name" value="MAJOR FACILITATOR SUPERFAMILY (MFS) PROFILE DOMAIN-CONTAINING PROTEIN"/>
    <property type="match status" value="1"/>
</dbReference>
<gene>
    <name evidence="7" type="ORF">LTR25_008046</name>
</gene>
<keyword evidence="2 5" id="KW-0812">Transmembrane</keyword>
<dbReference type="PANTHER" id="PTHR23501">
    <property type="entry name" value="MAJOR FACILITATOR SUPERFAMILY"/>
    <property type="match status" value="1"/>
</dbReference>
<feature type="transmembrane region" description="Helical" evidence="5">
    <location>
        <begin position="174"/>
        <end position="192"/>
    </location>
</feature>
<dbReference type="PROSITE" id="PS50850">
    <property type="entry name" value="MFS"/>
    <property type="match status" value="1"/>
</dbReference>
<keyword evidence="4 5" id="KW-0472">Membrane</keyword>
<evidence type="ECO:0000256" key="2">
    <source>
        <dbReference type="ARBA" id="ARBA00022692"/>
    </source>
</evidence>
<protein>
    <recommendedName>
        <fullName evidence="6">Major facilitator superfamily (MFS) profile domain-containing protein</fullName>
    </recommendedName>
</protein>
<feature type="transmembrane region" description="Helical" evidence="5">
    <location>
        <begin position="78"/>
        <end position="99"/>
    </location>
</feature>
<evidence type="ECO:0000256" key="4">
    <source>
        <dbReference type="ARBA" id="ARBA00023136"/>
    </source>
</evidence>
<reference evidence="7 8" key="1">
    <citation type="submission" date="2023-06" db="EMBL/GenBank/DDBJ databases">
        <title>Black Yeasts Isolated from many extreme environments.</title>
        <authorList>
            <person name="Coleine C."/>
            <person name="Stajich J.E."/>
            <person name="Selbmann L."/>
        </authorList>
    </citation>
    <scope>NUCLEOTIDE SEQUENCE [LARGE SCALE GENOMIC DNA]</scope>
    <source>
        <strain evidence="7 8">CCFEE 5887</strain>
    </source>
</reference>
<feature type="domain" description="Major facilitator superfamily (MFS) profile" evidence="6">
    <location>
        <begin position="80"/>
        <end position="215"/>
    </location>
</feature>
<dbReference type="InterPro" id="IPR036259">
    <property type="entry name" value="MFS_trans_sf"/>
</dbReference>
<dbReference type="InterPro" id="IPR020846">
    <property type="entry name" value="MFS_dom"/>
</dbReference>
<organism evidence="7 8">
    <name type="scientific">Vermiconidia calcicola</name>
    <dbReference type="NCBI Taxonomy" id="1690605"/>
    <lineage>
        <taxon>Eukaryota</taxon>
        <taxon>Fungi</taxon>
        <taxon>Dikarya</taxon>
        <taxon>Ascomycota</taxon>
        <taxon>Pezizomycotina</taxon>
        <taxon>Dothideomycetes</taxon>
        <taxon>Dothideomycetidae</taxon>
        <taxon>Mycosphaerellales</taxon>
        <taxon>Extremaceae</taxon>
        <taxon>Vermiconidia</taxon>
    </lineage>
</organism>
<sequence>MRFRLPSSLLPAATANRTSSNDVDTPEPSFHERQVTEKEAGVNANSSQVIPEEEKMELQHGVASVEAMTEVWTKRDLIVAYGLIWVVQFMLAFSSGIVWTLTPYVTSSFQLHSLTATTSIISSLIGGLFKIPYAKILDIWGRPQAFLIMIASITLGLVMMGGCNDVKTYCAAQVFFNVGYTGIAFSMTIFVADTSKLRNRAFLIAFTASPYLVTT</sequence>
<dbReference type="Proteomes" id="UP001345827">
    <property type="component" value="Unassembled WGS sequence"/>
</dbReference>